<comment type="caution">
    <text evidence="3">The sequence shown here is derived from an EMBL/GenBank/DDBJ whole genome shotgun (WGS) entry which is preliminary data.</text>
</comment>
<dbReference type="InterPro" id="IPR019223">
    <property type="entry name" value="DUF2147"/>
</dbReference>
<evidence type="ECO:0000313" key="3">
    <source>
        <dbReference type="EMBL" id="MDO6966636.1"/>
    </source>
</evidence>
<gene>
    <name evidence="3" type="ORF">Q4481_21985</name>
</gene>
<dbReference type="Pfam" id="PF09917">
    <property type="entry name" value="DUF2147"/>
    <property type="match status" value="1"/>
</dbReference>
<dbReference type="PANTHER" id="PTHR36919">
    <property type="entry name" value="BLR1215 PROTEIN"/>
    <property type="match status" value="1"/>
</dbReference>
<reference evidence="3" key="1">
    <citation type="journal article" date="2015" name="Int. J. Syst. Evol. Microbiol.">
        <title>Rhizobium alvei sp. nov., isolated from a freshwater river.</title>
        <authorList>
            <person name="Sheu S.Y."/>
            <person name="Huang H.W."/>
            <person name="Young C.C."/>
            <person name="Chen W.M."/>
        </authorList>
    </citation>
    <scope>NUCLEOTIDE SEQUENCE</scope>
    <source>
        <strain evidence="3">TNR-22</strain>
    </source>
</reference>
<protein>
    <submittedName>
        <fullName evidence="3">DUF2147 domain-containing protein</fullName>
    </submittedName>
</protein>
<keyword evidence="4" id="KW-1185">Reference proteome</keyword>
<dbReference type="PANTHER" id="PTHR36919:SF2">
    <property type="entry name" value="BLL6627 PROTEIN"/>
    <property type="match status" value="1"/>
</dbReference>
<dbReference type="Gene3D" id="2.40.128.520">
    <property type="match status" value="1"/>
</dbReference>
<feature type="signal peptide" evidence="1">
    <location>
        <begin position="1"/>
        <end position="21"/>
    </location>
</feature>
<dbReference type="RefSeq" id="WP_304378558.1">
    <property type="nucleotide sequence ID" value="NZ_JAUOZU010000019.1"/>
</dbReference>
<feature type="chain" id="PRO_5046313483" evidence="1">
    <location>
        <begin position="22"/>
        <end position="123"/>
    </location>
</feature>
<feature type="domain" description="DUF2147" evidence="2">
    <location>
        <begin position="26"/>
        <end position="121"/>
    </location>
</feature>
<reference evidence="3" key="2">
    <citation type="submission" date="2023-07" db="EMBL/GenBank/DDBJ databases">
        <authorList>
            <person name="Shen H."/>
        </authorList>
    </citation>
    <scope>NUCLEOTIDE SEQUENCE</scope>
    <source>
        <strain evidence="3">TNR-22</strain>
    </source>
</reference>
<dbReference type="Proteomes" id="UP001174932">
    <property type="component" value="Unassembled WGS sequence"/>
</dbReference>
<sequence>MKALMLTVAFFAFGCAGSAQANELYGEWARGDGKARVQIAPCGADICATNVWVKPGTPKEDKGDTLVMSIQQQNEGVYAGTAFDPKRDLTYNLTVTINGDRMTSRGCVIAGLICRGIGWERIN</sequence>
<keyword evidence="1" id="KW-0732">Signal</keyword>
<proteinExistence type="predicted"/>
<dbReference type="EMBL" id="JAUOZU010000019">
    <property type="protein sequence ID" value="MDO6966636.1"/>
    <property type="molecule type" value="Genomic_DNA"/>
</dbReference>
<organism evidence="3 4">
    <name type="scientific">Rhizobium alvei</name>
    <dbReference type="NCBI Taxonomy" id="1132659"/>
    <lineage>
        <taxon>Bacteria</taxon>
        <taxon>Pseudomonadati</taxon>
        <taxon>Pseudomonadota</taxon>
        <taxon>Alphaproteobacteria</taxon>
        <taxon>Hyphomicrobiales</taxon>
        <taxon>Rhizobiaceae</taxon>
        <taxon>Rhizobium/Agrobacterium group</taxon>
        <taxon>Rhizobium</taxon>
    </lineage>
</organism>
<evidence type="ECO:0000259" key="2">
    <source>
        <dbReference type="Pfam" id="PF09917"/>
    </source>
</evidence>
<dbReference type="PROSITE" id="PS51257">
    <property type="entry name" value="PROKAR_LIPOPROTEIN"/>
    <property type="match status" value="1"/>
</dbReference>
<evidence type="ECO:0000313" key="4">
    <source>
        <dbReference type="Proteomes" id="UP001174932"/>
    </source>
</evidence>
<accession>A0ABT8YSR9</accession>
<name>A0ABT8YSR9_9HYPH</name>
<evidence type="ECO:0000256" key="1">
    <source>
        <dbReference type="SAM" id="SignalP"/>
    </source>
</evidence>